<evidence type="ECO:0000256" key="7">
    <source>
        <dbReference type="ARBA" id="ARBA00023132"/>
    </source>
</evidence>
<comment type="caution">
    <text evidence="12">The sequence shown here is derived from an EMBL/GenBank/DDBJ whole genome shotgun (WGS) entry which is preliminary data.</text>
</comment>
<dbReference type="PANTHER" id="PTHR12960:SF0">
    <property type="entry name" value="MRNA EXPORT FACTOR GLE1"/>
    <property type="match status" value="1"/>
</dbReference>
<sequence>MFSASRKSLISDTVYMLKLRSTEITTDINCCITKIQEAEIEALRKRQEEEDRIRRAQEEEAARARLAEEAARRDREKAAEEAAAAKRAEEKQAQDRASQAAAAATARAAAEKQAAESAKAAAAAAAAAALGPNSQFEVSALEDRIVSADAWAYAEPRLETINRIKTQIKPAVTSNPATRNALFKAKMTITQRTGQLTRSQKKVIEIARALDENFKNCQADPQLYELVMDMTAKQIIKQAATEVAVKRNMAFPLAIVCVLLFQKHAPFLDILMGRFMRKCPYIAPLYFRKMPGESMTDYQLKIGYKEKDEGVLETEIQYGERMCGILSLYAAIVQTKSVPNNYGISNGWTWIARILNMKPRRITPLLLHTFLEVAGHELLKTYPRQAPKLIRYMVQVAIPMMPASANASTTRLKLFLEETALAKGTIDPYESSHLET</sequence>
<evidence type="ECO:0000256" key="2">
    <source>
        <dbReference type="ARBA" id="ARBA00011056"/>
    </source>
</evidence>
<name>A0ABR4NJ66_9FUNG</name>
<evidence type="ECO:0000313" key="12">
    <source>
        <dbReference type="EMBL" id="KAL2919514.1"/>
    </source>
</evidence>
<keyword evidence="5" id="KW-0653">Protein transport</keyword>
<dbReference type="InterPro" id="IPR012476">
    <property type="entry name" value="GLE1"/>
</dbReference>
<reference evidence="12 13" key="1">
    <citation type="submission" date="2023-09" db="EMBL/GenBank/DDBJ databases">
        <title>Pangenome analysis of Batrachochytrium dendrobatidis and related Chytrids.</title>
        <authorList>
            <person name="Yacoub M.N."/>
            <person name="Stajich J.E."/>
            <person name="James T.Y."/>
        </authorList>
    </citation>
    <scope>NUCLEOTIDE SEQUENCE [LARGE SCALE GENOMIC DNA]</scope>
    <source>
        <strain evidence="12 13">JEL0888</strain>
    </source>
</reference>
<dbReference type="Proteomes" id="UP001527925">
    <property type="component" value="Unassembled WGS sequence"/>
</dbReference>
<organism evidence="12 13">
    <name type="scientific">Polyrhizophydium stewartii</name>
    <dbReference type="NCBI Taxonomy" id="2732419"/>
    <lineage>
        <taxon>Eukaryota</taxon>
        <taxon>Fungi</taxon>
        <taxon>Fungi incertae sedis</taxon>
        <taxon>Chytridiomycota</taxon>
        <taxon>Chytridiomycota incertae sedis</taxon>
        <taxon>Chytridiomycetes</taxon>
        <taxon>Rhizophydiales</taxon>
        <taxon>Rhizophydiales incertae sedis</taxon>
        <taxon>Polyrhizophydium</taxon>
    </lineage>
</organism>
<dbReference type="PANTHER" id="PTHR12960">
    <property type="entry name" value="GLE-1-RELATED"/>
    <property type="match status" value="1"/>
</dbReference>
<evidence type="ECO:0000256" key="9">
    <source>
        <dbReference type="ARBA" id="ARBA00026227"/>
    </source>
</evidence>
<evidence type="ECO:0000256" key="4">
    <source>
        <dbReference type="ARBA" id="ARBA00022816"/>
    </source>
</evidence>
<keyword evidence="6" id="KW-0811">Translocation</keyword>
<comment type="subcellular location">
    <subcellularLocation>
        <location evidence="1">Nucleus</location>
        <location evidence="1">Nuclear pore complex</location>
    </subcellularLocation>
</comment>
<evidence type="ECO:0000313" key="13">
    <source>
        <dbReference type="Proteomes" id="UP001527925"/>
    </source>
</evidence>
<evidence type="ECO:0000256" key="6">
    <source>
        <dbReference type="ARBA" id="ARBA00023010"/>
    </source>
</evidence>
<evidence type="ECO:0000256" key="3">
    <source>
        <dbReference type="ARBA" id="ARBA00022448"/>
    </source>
</evidence>
<evidence type="ECO:0000256" key="8">
    <source>
        <dbReference type="ARBA" id="ARBA00023242"/>
    </source>
</evidence>
<dbReference type="InterPro" id="IPR038506">
    <property type="entry name" value="GLE1-like_sf"/>
</dbReference>
<dbReference type="EMBL" id="JADGIZ020000003">
    <property type="protein sequence ID" value="KAL2919514.1"/>
    <property type="molecule type" value="Genomic_DNA"/>
</dbReference>
<evidence type="ECO:0000256" key="11">
    <source>
        <dbReference type="SAM" id="MobiDB-lite"/>
    </source>
</evidence>
<protein>
    <recommendedName>
        <fullName evidence="9">mRNA export factor GLE1</fullName>
    </recommendedName>
    <alternativeName>
        <fullName evidence="10">Nucleoporin GLE1</fullName>
    </alternativeName>
</protein>
<comment type="similarity">
    <text evidence="2">Belongs to the GLE1 family.</text>
</comment>
<evidence type="ECO:0000256" key="5">
    <source>
        <dbReference type="ARBA" id="ARBA00022927"/>
    </source>
</evidence>
<evidence type="ECO:0000256" key="1">
    <source>
        <dbReference type="ARBA" id="ARBA00004567"/>
    </source>
</evidence>
<evidence type="ECO:0000256" key="10">
    <source>
        <dbReference type="ARBA" id="ARBA00029983"/>
    </source>
</evidence>
<gene>
    <name evidence="12" type="ORF">HK105_201161</name>
</gene>
<feature type="region of interest" description="Disordered" evidence="11">
    <location>
        <begin position="69"/>
        <end position="99"/>
    </location>
</feature>
<keyword evidence="13" id="KW-1185">Reference proteome</keyword>
<feature type="compositionally biased region" description="Basic and acidic residues" evidence="11">
    <location>
        <begin position="69"/>
        <end position="94"/>
    </location>
</feature>
<keyword evidence="7" id="KW-0906">Nuclear pore complex</keyword>
<keyword evidence="8" id="KW-0539">Nucleus</keyword>
<dbReference type="Gene3D" id="1.25.40.510">
    <property type="entry name" value="GLE1-like"/>
    <property type="match status" value="1"/>
</dbReference>
<accession>A0ABR4NJ66</accession>
<keyword evidence="3" id="KW-0813">Transport</keyword>
<keyword evidence="4" id="KW-0509">mRNA transport</keyword>
<dbReference type="Pfam" id="PF07817">
    <property type="entry name" value="GLE1"/>
    <property type="match status" value="1"/>
</dbReference>
<proteinExistence type="inferred from homology"/>